<feature type="signal peptide" evidence="17">
    <location>
        <begin position="1"/>
        <end position="25"/>
    </location>
</feature>
<keyword evidence="13 14" id="KW-0998">Cell outer membrane</keyword>
<evidence type="ECO:0000256" key="7">
    <source>
        <dbReference type="ARBA" id="ARBA00022729"/>
    </source>
</evidence>
<dbReference type="Proteomes" id="UP001160116">
    <property type="component" value="Unassembled WGS sequence"/>
</dbReference>
<dbReference type="GO" id="GO:0038023">
    <property type="term" value="F:signaling receptor activity"/>
    <property type="evidence" value="ECO:0007669"/>
    <property type="project" value="InterPro"/>
</dbReference>
<keyword evidence="11 14" id="KW-0472">Membrane</keyword>
<keyword evidence="9" id="KW-0406">Ion transport</keyword>
<organism evidence="20 21">
    <name type="scientific">Acinetobacter johnsonii</name>
    <dbReference type="NCBI Taxonomy" id="40214"/>
    <lineage>
        <taxon>Bacteria</taxon>
        <taxon>Pseudomonadati</taxon>
        <taxon>Pseudomonadota</taxon>
        <taxon>Gammaproteobacteria</taxon>
        <taxon>Moraxellales</taxon>
        <taxon>Moraxellaceae</taxon>
        <taxon>Acinetobacter</taxon>
    </lineage>
</organism>
<evidence type="ECO:0000256" key="1">
    <source>
        <dbReference type="ARBA" id="ARBA00004571"/>
    </source>
</evidence>
<feature type="chain" id="PRO_5041411943" evidence="17">
    <location>
        <begin position="26"/>
        <end position="734"/>
    </location>
</feature>
<dbReference type="InterPro" id="IPR010105">
    <property type="entry name" value="TonB_sidphr_rcpt"/>
</dbReference>
<feature type="domain" description="TonB-dependent receptor-like beta-barrel" evidence="18">
    <location>
        <begin position="266"/>
        <end position="701"/>
    </location>
</feature>
<keyword evidence="6 14" id="KW-0812">Transmembrane</keyword>
<evidence type="ECO:0000256" key="15">
    <source>
        <dbReference type="PROSITE-ProRule" id="PRU10144"/>
    </source>
</evidence>
<dbReference type="InterPro" id="IPR037066">
    <property type="entry name" value="Plug_dom_sf"/>
</dbReference>
<name>A0AA42SFL8_ACIJO</name>
<keyword evidence="10 16" id="KW-0798">TonB box</keyword>
<evidence type="ECO:0000313" key="21">
    <source>
        <dbReference type="Proteomes" id="UP001160116"/>
    </source>
</evidence>
<dbReference type="InterPro" id="IPR036942">
    <property type="entry name" value="Beta-barrel_TonB_sf"/>
</dbReference>
<evidence type="ECO:0000313" key="20">
    <source>
        <dbReference type="EMBL" id="MDH0826161.1"/>
    </source>
</evidence>
<comment type="caution">
    <text evidence="20">The sequence shown here is derived from an EMBL/GenBank/DDBJ whole genome shotgun (WGS) entry which is preliminary data.</text>
</comment>
<evidence type="ECO:0000256" key="16">
    <source>
        <dbReference type="RuleBase" id="RU003357"/>
    </source>
</evidence>
<comment type="similarity">
    <text evidence="2 14 16">Belongs to the TonB-dependent receptor family.</text>
</comment>
<feature type="short sequence motif" description="TonB C-terminal box" evidence="15">
    <location>
        <begin position="717"/>
        <end position="734"/>
    </location>
</feature>
<evidence type="ECO:0000256" key="10">
    <source>
        <dbReference type="ARBA" id="ARBA00023077"/>
    </source>
</evidence>
<dbReference type="Gene3D" id="2.40.170.20">
    <property type="entry name" value="TonB-dependent receptor, beta-barrel domain"/>
    <property type="match status" value="1"/>
</dbReference>
<dbReference type="GO" id="GO:0009279">
    <property type="term" value="C:cell outer membrane"/>
    <property type="evidence" value="ECO:0007669"/>
    <property type="project" value="UniProtKB-SubCell"/>
</dbReference>
<dbReference type="RefSeq" id="WP_242759234.1">
    <property type="nucleotide sequence ID" value="NZ_JAOCCL010000012.1"/>
</dbReference>
<evidence type="ECO:0000256" key="2">
    <source>
        <dbReference type="ARBA" id="ARBA00009810"/>
    </source>
</evidence>
<dbReference type="Pfam" id="PF00593">
    <property type="entry name" value="TonB_dep_Rec_b-barrel"/>
    <property type="match status" value="1"/>
</dbReference>
<reference evidence="20" key="1">
    <citation type="submission" date="2022-09" db="EMBL/GenBank/DDBJ databases">
        <title>Intensive care unit water sources are persistently colonized with multi-drug resistant bacteria and are the site of extensive horizontal gene transfer of antibiotic resistance genes.</title>
        <authorList>
            <person name="Diorio-Toth L."/>
        </authorList>
    </citation>
    <scope>NUCLEOTIDE SEQUENCE</scope>
    <source>
        <strain evidence="20">GD03885</strain>
    </source>
</reference>
<evidence type="ECO:0000256" key="6">
    <source>
        <dbReference type="ARBA" id="ARBA00022692"/>
    </source>
</evidence>
<accession>A0AA42SFL8</accession>
<dbReference type="Pfam" id="PF07715">
    <property type="entry name" value="Plug"/>
    <property type="match status" value="1"/>
</dbReference>
<dbReference type="GO" id="GO:0015891">
    <property type="term" value="P:siderophore transport"/>
    <property type="evidence" value="ECO:0007669"/>
    <property type="project" value="InterPro"/>
</dbReference>
<dbReference type="EMBL" id="JAOCCL010000012">
    <property type="protein sequence ID" value="MDH0826161.1"/>
    <property type="molecule type" value="Genomic_DNA"/>
</dbReference>
<evidence type="ECO:0000256" key="9">
    <source>
        <dbReference type="ARBA" id="ARBA00023065"/>
    </source>
</evidence>
<evidence type="ECO:0000256" key="5">
    <source>
        <dbReference type="ARBA" id="ARBA00022496"/>
    </source>
</evidence>
<keyword evidence="5" id="KW-0410">Iron transport</keyword>
<evidence type="ECO:0000256" key="4">
    <source>
        <dbReference type="ARBA" id="ARBA00022452"/>
    </source>
</evidence>
<proteinExistence type="inferred from homology"/>
<dbReference type="AlphaFoldDB" id="A0AA42SFL8"/>
<dbReference type="PANTHER" id="PTHR32552">
    <property type="entry name" value="FERRICHROME IRON RECEPTOR-RELATED"/>
    <property type="match status" value="1"/>
</dbReference>
<evidence type="ECO:0000256" key="13">
    <source>
        <dbReference type="ARBA" id="ARBA00023237"/>
    </source>
</evidence>
<comment type="subcellular location">
    <subcellularLocation>
        <location evidence="1 14">Cell outer membrane</location>
        <topology evidence="1 14">Multi-pass membrane protein</topology>
    </subcellularLocation>
</comment>
<keyword evidence="3 14" id="KW-0813">Transport</keyword>
<dbReference type="GO" id="GO:0015344">
    <property type="term" value="F:siderophore uptake transmembrane transporter activity"/>
    <property type="evidence" value="ECO:0007669"/>
    <property type="project" value="TreeGrafter"/>
</dbReference>
<evidence type="ECO:0000256" key="17">
    <source>
        <dbReference type="SAM" id="SignalP"/>
    </source>
</evidence>
<dbReference type="InterPro" id="IPR039426">
    <property type="entry name" value="TonB-dep_rcpt-like"/>
</dbReference>
<keyword evidence="12 20" id="KW-0675">Receptor</keyword>
<dbReference type="Gene3D" id="2.170.130.10">
    <property type="entry name" value="TonB-dependent receptor, plug domain"/>
    <property type="match status" value="1"/>
</dbReference>
<evidence type="ECO:0000256" key="3">
    <source>
        <dbReference type="ARBA" id="ARBA00022448"/>
    </source>
</evidence>
<evidence type="ECO:0000256" key="14">
    <source>
        <dbReference type="PROSITE-ProRule" id="PRU01360"/>
    </source>
</evidence>
<dbReference type="PANTHER" id="PTHR32552:SF82">
    <property type="entry name" value="FCUA PROTEIN"/>
    <property type="match status" value="1"/>
</dbReference>
<keyword evidence="7 17" id="KW-0732">Signal</keyword>
<feature type="domain" description="TonB-dependent receptor plug" evidence="19">
    <location>
        <begin position="83"/>
        <end position="176"/>
    </location>
</feature>
<evidence type="ECO:0000256" key="11">
    <source>
        <dbReference type="ARBA" id="ARBA00023136"/>
    </source>
</evidence>
<keyword evidence="8" id="KW-0408">Iron</keyword>
<dbReference type="SUPFAM" id="SSF56935">
    <property type="entry name" value="Porins"/>
    <property type="match status" value="1"/>
</dbReference>
<dbReference type="CDD" id="cd01347">
    <property type="entry name" value="ligand_gated_channel"/>
    <property type="match status" value="1"/>
</dbReference>
<dbReference type="InterPro" id="IPR010917">
    <property type="entry name" value="TonB_rcpt_CS"/>
</dbReference>
<protein>
    <submittedName>
        <fullName evidence="20">TonB-dependent receptor</fullName>
    </submittedName>
</protein>
<sequence>MVKLKPLVLMMVCVSGYSISHSAEAPVVVESDSSSQASNVTALETIRIVASADASANGLMEAFAGGQVATGGRVGVFGNQKNLDNPFSLTSYTNQYIQERQAKSVGDVLQVDPSVRLAKGFGNFQETYFIRGFVLASDDTSYNGLYGILPRQYIPTELFERVEVFKGASAFLNGAMPGGSGIGGSVNLVPKRAANEPLKRVTAGTDFNGGYLSSDVSERFGENDENDENDEYGVRVNTAYHGGGTEVEKEDNSLGLASIALDYRGDQLRLSGDLGYNNNRLKENRPSLRLTNAVTSVPSASQYADYHGQSWTYSNEEDVFGSYRAEYDFNDAVTAYAAYGFRVSEEAGVYSSQQLSNTETGAASLFASTILRKDKNHTGEVGVKTKFNTGTLSHNVVLSGSMYQADKRYSYGYATGVADNFYNPIYSNEFNIDKWLGSKGTYPKANVATLRSVALGDNISALDDRLTVMLGARYQEIDQDVYSYGVYKHNINKDKVTPALGVSYKITPELAVYTNYVEALVQGDGILDSTGNYYVADPFVSKQKEIGLKYENGVIGGGLNYFNTERRKAAVNMAGSAQPTDAKNIHQGIEFNAYGQLTDAVRILGGATWIDTEQKETHQGLFDGNQVVGVPEFQANVEADWKLPVPQDVSINGRVVYTGSQYANNANTLKLNDWTRVDVGANYKTQINQVPTVINFGITNLFDKEYWASASTNDYTYLTLAQPRTFTLSASFDF</sequence>
<evidence type="ECO:0000259" key="18">
    <source>
        <dbReference type="Pfam" id="PF00593"/>
    </source>
</evidence>
<dbReference type="InterPro" id="IPR012910">
    <property type="entry name" value="Plug_dom"/>
</dbReference>
<dbReference type="PROSITE" id="PS52016">
    <property type="entry name" value="TONB_DEPENDENT_REC_3"/>
    <property type="match status" value="1"/>
</dbReference>
<evidence type="ECO:0000259" key="19">
    <source>
        <dbReference type="Pfam" id="PF07715"/>
    </source>
</evidence>
<gene>
    <name evidence="20" type="ORF">N5C97_06565</name>
</gene>
<keyword evidence="4 14" id="KW-1134">Transmembrane beta strand</keyword>
<dbReference type="InterPro" id="IPR000531">
    <property type="entry name" value="Beta-barrel_TonB"/>
</dbReference>
<dbReference type="NCBIfam" id="TIGR01783">
    <property type="entry name" value="TonB-siderophor"/>
    <property type="match status" value="1"/>
</dbReference>
<evidence type="ECO:0000256" key="12">
    <source>
        <dbReference type="ARBA" id="ARBA00023170"/>
    </source>
</evidence>
<dbReference type="PROSITE" id="PS01156">
    <property type="entry name" value="TONB_DEPENDENT_REC_2"/>
    <property type="match status" value="1"/>
</dbReference>
<evidence type="ECO:0000256" key="8">
    <source>
        <dbReference type="ARBA" id="ARBA00023004"/>
    </source>
</evidence>